<gene>
    <name evidence="3" type="ORF">RNC47_33470</name>
</gene>
<keyword evidence="2" id="KW-0812">Transmembrane</keyword>
<evidence type="ECO:0000256" key="2">
    <source>
        <dbReference type="SAM" id="Phobius"/>
    </source>
</evidence>
<keyword evidence="2" id="KW-0472">Membrane</keyword>
<dbReference type="RefSeq" id="WP_311604332.1">
    <property type="nucleotide sequence ID" value="NZ_JAVREM010000093.1"/>
</dbReference>
<feature type="compositionally biased region" description="Pro residues" evidence="1">
    <location>
        <begin position="27"/>
        <end position="51"/>
    </location>
</feature>
<feature type="transmembrane region" description="Helical" evidence="2">
    <location>
        <begin position="216"/>
        <end position="240"/>
    </location>
</feature>
<dbReference type="EMBL" id="JAVREM010000093">
    <property type="protein sequence ID" value="MDT0323227.1"/>
    <property type="molecule type" value="Genomic_DNA"/>
</dbReference>
<feature type="transmembrane region" description="Helical" evidence="2">
    <location>
        <begin position="343"/>
        <end position="373"/>
    </location>
</feature>
<feature type="transmembrane region" description="Helical" evidence="2">
    <location>
        <begin position="174"/>
        <end position="196"/>
    </location>
</feature>
<evidence type="ECO:0000313" key="4">
    <source>
        <dbReference type="Proteomes" id="UP001183420"/>
    </source>
</evidence>
<keyword evidence="2" id="KW-1133">Transmembrane helix</keyword>
<feature type="transmembrane region" description="Helical" evidence="2">
    <location>
        <begin position="246"/>
        <end position="273"/>
    </location>
</feature>
<evidence type="ECO:0000313" key="3">
    <source>
        <dbReference type="EMBL" id="MDT0323227.1"/>
    </source>
</evidence>
<evidence type="ECO:0008006" key="5">
    <source>
        <dbReference type="Google" id="ProtNLM"/>
    </source>
</evidence>
<feature type="transmembrane region" description="Helical" evidence="2">
    <location>
        <begin position="115"/>
        <end position="138"/>
    </location>
</feature>
<dbReference type="PANTHER" id="PTHR33133">
    <property type="entry name" value="OS08G0107100 PROTEIN-RELATED"/>
    <property type="match status" value="1"/>
</dbReference>
<name>A0ABU2M054_9ACTN</name>
<accession>A0ABU2M054</accession>
<organism evidence="3 4">
    <name type="scientific">Streptomyces millisiae</name>
    <dbReference type="NCBI Taxonomy" id="3075542"/>
    <lineage>
        <taxon>Bacteria</taxon>
        <taxon>Bacillati</taxon>
        <taxon>Actinomycetota</taxon>
        <taxon>Actinomycetes</taxon>
        <taxon>Kitasatosporales</taxon>
        <taxon>Streptomycetaceae</taxon>
        <taxon>Streptomyces</taxon>
    </lineage>
</organism>
<feature type="region of interest" description="Disordered" evidence="1">
    <location>
        <begin position="1"/>
        <end position="90"/>
    </location>
</feature>
<dbReference type="InterPro" id="IPR055966">
    <property type="entry name" value="DUF7544"/>
</dbReference>
<feature type="transmembrane region" description="Helical" evidence="2">
    <location>
        <begin position="294"/>
        <end position="315"/>
    </location>
</feature>
<protein>
    <recommendedName>
        <fullName evidence="5">Glycerophosphoryl diester phosphodiesterase membrane domain-containing protein</fullName>
    </recommendedName>
</protein>
<proteinExistence type="predicted"/>
<keyword evidence="4" id="KW-1185">Reference proteome</keyword>
<dbReference type="SUPFAM" id="SSF81995">
    <property type="entry name" value="beta-sandwich domain of Sec23/24"/>
    <property type="match status" value="1"/>
</dbReference>
<comment type="caution">
    <text evidence="3">The sequence shown here is derived from an EMBL/GenBank/DDBJ whole genome shotgun (WGS) entry which is preliminary data.</text>
</comment>
<dbReference type="PANTHER" id="PTHR33133:SF1">
    <property type="entry name" value="EXPRESSED PROTEIN-RELATED"/>
    <property type="match status" value="1"/>
</dbReference>
<dbReference type="Proteomes" id="UP001183420">
    <property type="component" value="Unassembled WGS sequence"/>
</dbReference>
<sequence>MSESQGWTPPGSPKDGEGHDANQPTAPQTPPAQPAPPTPPQGWGAAPPPQQPGWGHPPGWGQQQGWGQQPGWGAPGGWQPQPQAPKPGVIPLRPLGVGEILDGAVSTARAHWRTVLAIALPIAIVIQLLSSIALHTWLSDSSGFSALENNPNPTDEELRDAFGDLLGFGSVTGIATLLGNVLATAMLTIVVSRAVLGRGVTVGEAWHDSRGRLLRLLGLVLLVPLISVVALLVPVLLLGLGGSPLLAALGFIGGVVLAVWLWTQFSLAAPALMLERQGSLAAMRRSWKLVTGSWWRVFGIQLLILVLLTIVSGIIEFPTTLVAEVVAGGGSGFLEGGLTEMSWSYLAISGVGAVIASGITLPISAGVTALLYIDQRIRREALDIELASAAGLGDTPAPGN</sequence>
<evidence type="ECO:0000256" key="1">
    <source>
        <dbReference type="SAM" id="MobiDB-lite"/>
    </source>
</evidence>
<feature type="compositionally biased region" description="Gly residues" evidence="1">
    <location>
        <begin position="56"/>
        <end position="76"/>
    </location>
</feature>
<reference evidence="4" key="1">
    <citation type="submission" date="2023-07" db="EMBL/GenBank/DDBJ databases">
        <title>30 novel species of actinomycetes from the DSMZ collection.</title>
        <authorList>
            <person name="Nouioui I."/>
        </authorList>
    </citation>
    <scope>NUCLEOTIDE SEQUENCE [LARGE SCALE GENOMIC DNA]</scope>
    <source>
        <strain evidence="4">DSM 44918</strain>
    </source>
</reference>
<dbReference type="Pfam" id="PF24400">
    <property type="entry name" value="DUF7544"/>
    <property type="match status" value="1"/>
</dbReference>